<organism evidence="2 3">
    <name type="scientific">Amycolatopsis camponoti</name>
    <dbReference type="NCBI Taxonomy" id="2606593"/>
    <lineage>
        <taxon>Bacteria</taxon>
        <taxon>Bacillati</taxon>
        <taxon>Actinomycetota</taxon>
        <taxon>Actinomycetes</taxon>
        <taxon>Pseudonocardiales</taxon>
        <taxon>Pseudonocardiaceae</taxon>
        <taxon>Amycolatopsis</taxon>
    </lineage>
</organism>
<feature type="region of interest" description="Disordered" evidence="1">
    <location>
        <begin position="1"/>
        <end position="26"/>
    </location>
</feature>
<dbReference type="RefSeq" id="WP_155542797.1">
    <property type="nucleotide sequence ID" value="NZ_CABVGP010000001.1"/>
</dbReference>
<gene>
    <name evidence="2" type="ORF">AA23TX_02688</name>
</gene>
<dbReference type="EMBL" id="CABVGP010000001">
    <property type="protein sequence ID" value="VVJ17667.1"/>
    <property type="molecule type" value="Genomic_DNA"/>
</dbReference>
<proteinExistence type="predicted"/>
<name>A0A6I8LNV5_9PSEU</name>
<reference evidence="2 3" key="1">
    <citation type="submission" date="2019-09" db="EMBL/GenBank/DDBJ databases">
        <authorList>
            <person name="Leyn A S."/>
        </authorList>
    </citation>
    <scope>NUCLEOTIDE SEQUENCE [LARGE SCALE GENOMIC DNA]</scope>
    <source>
        <strain evidence="2">AA231_1</strain>
    </source>
</reference>
<evidence type="ECO:0000313" key="2">
    <source>
        <dbReference type="EMBL" id="VVJ17667.1"/>
    </source>
</evidence>
<feature type="compositionally biased region" description="Low complexity" evidence="1">
    <location>
        <begin position="11"/>
        <end position="21"/>
    </location>
</feature>
<evidence type="ECO:0000256" key="1">
    <source>
        <dbReference type="SAM" id="MobiDB-lite"/>
    </source>
</evidence>
<accession>A0A6I8LNV5</accession>
<keyword evidence="3" id="KW-1185">Reference proteome</keyword>
<dbReference type="Proteomes" id="UP000399805">
    <property type="component" value="Unassembled WGS sequence"/>
</dbReference>
<dbReference type="AlphaFoldDB" id="A0A6I8LNV5"/>
<protein>
    <submittedName>
        <fullName evidence="2">Uncharacterized protein</fullName>
    </submittedName>
</protein>
<sequence length="178" mass="18702">MTNPKTSESRAVAGRAKPAAAEVQSTGDRDAMLAQLVSLTQSIGELAQQKNGSAGAQVTAAAADDTSKPDRVRFAYNFLGVALGRRAPSVFQLTKVDVHRDTRTLTFTGLGPATVARVRAANNVVRLLEGLVDGTPVTIDDGKDAIRYDQRIDSIVTFTARNGTPVAIGPCLDPVPGE</sequence>
<evidence type="ECO:0000313" key="3">
    <source>
        <dbReference type="Proteomes" id="UP000399805"/>
    </source>
</evidence>